<gene>
    <name evidence="1" type="ORF">LHJ74_20870</name>
</gene>
<dbReference type="Proteomes" id="UP001156389">
    <property type="component" value="Unassembled WGS sequence"/>
</dbReference>
<evidence type="ECO:0000313" key="1">
    <source>
        <dbReference type="EMBL" id="MCT2592326.1"/>
    </source>
</evidence>
<organism evidence="1 2">
    <name type="scientific">Streptomyces gossypii</name>
    <dbReference type="NCBI Taxonomy" id="2883101"/>
    <lineage>
        <taxon>Bacteria</taxon>
        <taxon>Bacillati</taxon>
        <taxon>Actinomycetota</taxon>
        <taxon>Actinomycetes</taxon>
        <taxon>Kitasatosporales</taxon>
        <taxon>Streptomycetaceae</taxon>
        <taxon>Streptomyces</taxon>
    </lineage>
</organism>
<comment type="caution">
    <text evidence="1">The sequence shown here is derived from an EMBL/GenBank/DDBJ whole genome shotgun (WGS) entry which is preliminary data.</text>
</comment>
<keyword evidence="2" id="KW-1185">Reference proteome</keyword>
<sequence length="123" mass="13764">MAHVEMTPAHLVIRLQAAQRAFGRRRPLVIPWPHVHRAYADEQAARAHPGARWGVASNVPGVVTLGSFRRSGRRDFWAVRDPRKAIVIELTDEKYDRLLVEVTHPEATLTAIASARTGDQSAR</sequence>
<accession>A0ABT2JWS1</accession>
<protein>
    <submittedName>
        <fullName evidence="1">Uncharacterized protein</fullName>
    </submittedName>
</protein>
<dbReference type="RefSeq" id="WP_260219635.1">
    <property type="nucleotide sequence ID" value="NZ_JAJAGO010000009.1"/>
</dbReference>
<reference evidence="1 2" key="1">
    <citation type="submission" date="2021-10" db="EMBL/GenBank/DDBJ databases">
        <title>Streptomyces gossypii sp. nov., isolated from soil collected from cotton field.</title>
        <authorList>
            <person name="Ge X."/>
            <person name="Chen X."/>
            <person name="Liu W."/>
        </authorList>
    </citation>
    <scope>NUCLEOTIDE SEQUENCE [LARGE SCALE GENOMIC DNA]</scope>
    <source>
        <strain evidence="1 2">N2-109</strain>
    </source>
</reference>
<evidence type="ECO:0000313" key="2">
    <source>
        <dbReference type="Proteomes" id="UP001156389"/>
    </source>
</evidence>
<proteinExistence type="predicted"/>
<dbReference type="EMBL" id="JAJAGO010000009">
    <property type="protein sequence ID" value="MCT2592326.1"/>
    <property type="molecule type" value="Genomic_DNA"/>
</dbReference>
<name>A0ABT2JWS1_9ACTN</name>